<keyword evidence="2" id="KW-1185">Reference proteome</keyword>
<evidence type="ECO:0000313" key="2">
    <source>
        <dbReference type="Proteomes" id="UP000294513"/>
    </source>
</evidence>
<proteinExistence type="predicted"/>
<name>A0A4V6PFA6_9ACTN</name>
<gene>
    <name evidence="1" type="ORF">E1298_00830</name>
</gene>
<dbReference type="RefSeq" id="WP_131888769.1">
    <property type="nucleotide sequence ID" value="NZ_SMKU01000002.1"/>
</dbReference>
<organism evidence="1 2">
    <name type="scientific">Actinomadura rubrisoli</name>
    <dbReference type="NCBI Taxonomy" id="2530368"/>
    <lineage>
        <taxon>Bacteria</taxon>
        <taxon>Bacillati</taxon>
        <taxon>Actinomycetota</taxon>
        <taxon>Actinomycetes</taxon>
        <taxon>Streptosporangiales</taxon>
        <taxon>Thermomonosporaceae</taxon>
        <taxon>Actinomadura</taxon>
    </lineage>
</organism>
<comment type="caution">
    <text evidence="1">The sequence shown here is derived from an EMBL/GenBank/DDBJ whole genome shotgun (WGS) entry which is preliminary data.</text>
</comment>
<evidence type="ECO:0000313" key="1">
    <source>
        <dbReference type="EMBL" id="TDD97607.1"/>
    </source>
</evidence>
<sequence>MICPPCRDRDHLACVSGDCTCGHAGTPVRALTGAERQAVRDGTLTAHVMPRETTQEMPDA</sequence>
<protein>
    <submittedName>
        <fullName evidence="1">Uncharacterized protein</fullName>
    </submittedName>
</protein>
<dbReference type="EMBL" id="SMKU01000002">
    <property type="protein sequence ID" value="TDD97607.1"/>
    <property type="molecule type" value="Genomic_DNA"/>
</dbReference>
<accession>A0A4V6PFA6</accession>
<dbReference type="Proteomes" id="UP000294513">
    <property type="component" value="Unassembled WGS sequence"/>
</dbReference>
<reference evidence="1 2" key="1">
    <citation type="submission" date="2019-03" db="EMBL/GenBank/DDBJ databases">
        <title>Draft genome sequences of novel Actinobacteria.</title>
        <authorList>
            <person name="Sahin N."/>
            <person name="Ay H."/>
            <person name="Saygin H."/>
        </authorList>
    </citation>
    <scope>NUCLEOTIDE SEQUENCE [LARGE SCALE GENOMIC DNA]</scope>
    <source>
        <strain evidence="1 2">H3C3</strain>
    </source>
</reference>
<dbReference type="AlphaFoldDB" id="A0A4V6PFA6"/>